<evidence type="ECO:0000313" key="2">
    <source>
        <dbReference type="EMBL" id="BCM25592.1"/>
    </source>
</evidence>
<dbReference type="EMBL" id="AP024110">
    <property type="protein sequence ID" value="BCM25592.1"/>
    <property type="molecule type" value="Genomic_DNA"/>
</dbReference>
<dbReference type="RefSeq" id="WP_221763662.1">
    <property type="nucleotide sequence ID" value="NZ_AP024110.1"/>
</dbReference>
<protein>
    <recommendedName>
        <fullName evidence="4">Lipoprotein</fullName>
    </recommendedName>
</protein>
<organism evidence="2 3">
    <name type="scientific">Methyloradius palustris</name>
    <dbReference type="NCBI Taxonomy" id="2778876"/>
    <lineage>
        <taxon>Bacteria</taxon>
        <taxon>Pseudomonadati</taxon>
        <taxon>Pseudomonadota</taxon>
        <taxon>Betaproteobacteria</taxon>
        <taxon>Nitrosomonadales</taxon>
        <taxon>Methylophilaceae</taxon>
        <taxon>Methyloradius</taxon>
    </lineage>
</organism>
<feature type="region of interest" description="Disordered" evidence="1">
    <location>
        <begin position="176"/>
        <end position="195"/>
    </location>
</feature>
<gene>
    <name evidence="2" type="ORF">ZMTM_18510</name>
</gene>
<evidence type="ECO:0008006" key="4">
    <source>
        <dbReference type="Google" id="ProtNLM"/>
    </source>
</evidence>
<evidence type="ECO:0000256" key="1">
    <source>
        <dbReference type="SAM" id="MobiDB-lite"/>
    </source>
</evidence>
<reference evidence="2" key="1">
    <citation type="journal article" date="2021" name="Arch. Microbiol.">
        <title>Methyloradius palustris gen. nov., sp. nov., a methanol-oxidizing bacterium isolated from snow.</title>
        <authorList>
            <person name="Miyadera T."/>
            <person name="Kojima H."/>
            <person name="Fukui M."/>
        </authorList>
    </citation>
    <scope>NUCLEOTIDE SEQUENCE</scope>
    <source>
        <strain evidence="2">Zm11</strain>
    </source>
</reference>
<accession>A0A8D5G0I0</accession>
<name>A0A8D5G0I0_9PROT</name>
<dbReference type="AlphaFoldDB" id="A0A8D5G0I0"/>
<sequence>MTYKIKTSTTLKLIGLLAIVIFIVSSCIPGTDKWKEEVKLSNGRVIVIERELVLESGGDEWASNSSGSKPKEDRLKFTNPDKPGEIIEWHSMKISPQRWPEVPLILDITSNKITVFASVFALGGCNIYTKYIYQNGIWIEEKLPSTFEAHATNLYIFQNEGLSYINLNKKRENISDSGSKHFAQVGPTNPDCSHR</sequence>
<feature type="region of interest" description="Disordered" evidence="1">
    <location>
        <begin position="58"/>
        <end position="77"/>
    </location>
</feature>
<dbReference type="Proteomes" id="UP000826722">
    <property type="component" value="Chromosome"/>
</dbReference>
<proteinExistence type="predicted"/>
<feature type="compositionally biased region" description="Polar residues" evidence="1">
    <location>
        <begin position="186"/>
        <end position="195"/>
    </location>
</feature>
<dbReference type="KEGG" id="mpau:ZMTM_18510"/>
<evidence type="ECO:0000313" key="3">
    <source>
        <dbReference type="Proteomes" id="UP000826722"/>
    </source>
</evidence>
<keyword evidence="3" id="KW-1185">Reference proteome</keyword>